<evidence type="ECO:0000256" key="6">
    <source>
        <dbReference type="ARBA" id="ARBA00023136"/>
    </source>
</evidence>
<dbReference type="eggNOG" id="KOG1485">
    <property type="taxonomic scope" value="Eukaryota"/>
</dbReference>
<protein>
    <recommendedName>
        <fullName evidence="8">Cation efflux protein transmembrane domain-containing protein</fullName>
    </recommendedName>
</protein>
<organism evidence="9 10">
    <name type="scientific">Capsaspora owczarzaki (strain ATCC 30864)</name>
    <dbReference type="NCBI Taxonomy" id="595528"/>
    <lineage>
        <taxon>Eukaryota</taxon>
        <taxon>Filasterea</taxon>
        <taxon>Capsaspora</taxon>
    </lineage>
</organism>
<dbReference type="CDD" id="cd22286">
    <property type="entry name" value="HD_PAXX_N"/>
    <property type="match status" value="1"/>
</dbReference>
<dbReference type="PANTHER" id="PTHR43840:SF15">
    <property type="entry name" value="MITOCHONDRIAL METAL TRANSPORTER 1-RELATED"/>
    <property type="match status" value="1"/>
</dbReference>
<dbReference type="RefSeq" id="XP_011270104.1">
    <property type="nucleotide sequence ID" value="XM_011271802.1"/>
</dbReference>
<proteinExistence type="inferred from homology"/>
<evidence type="ECO:0000256" key="5">
    <source>
        <dbReference type="ARBA" id="ARBA00022989"/>
    </source>
</evidence>
<dbReference type="InterPro" id="IPR027469">
    <property type="entry name" value="Cation_efflux_TMD_sf"/>
</dbReference>
<comment type="similarity">
    <text evidence="2">Belongs to the cation diffusion facilitator (CDF) transporter (TC 2.A.4) family.</text>
</comment>
<keyword evidence="5" id="KW-1133">Transmembrane helix</keyword>
<dbReference type="EMBL" id="KE346361">
    <property type="protein sequence ID" value="KJE90225.1"/>
    <property type="molecule type" value="Genomic_DNA"/>
</dbReference>
<name>A0A0D2WJI6_CAPO3</name>
<evidence type="ECO:0000313" key="9">
    <source>
        <dbReference type="EMBL" id="KJE90225.1"/>
    </source>
</evidence>
<evidence type="ECO:0000313" key="10">
    <source>
        <dbReference type="Proteomes" id="UP000008743"/>
    </source>
</evidence>
<dbReference type="InterPro" id="IPR054134">
    <property type="entry name" value="PAXX_N"/>
</dbReference>
<evidence type="ECO:0000256" key="4">
    <source>
        <dbReference type="ARBA" id="ARBA00022692"/>
    </source>
</evidence>
<dbReference type="PANTHER" id="PTHR43840">
    <property type="entry name" value="MITOCHONDRIAL METAL TRANSPORTER 1-RELATED"/>
    <property type="match status" value="1"/>
</dbReference>
<evidence type="ECO:0000259" key="8">
    <source>
        <dbReference type="Pfam" id="PF01545"/>
    </source>
</evidence>
<dbReference type="Gene3D" id="1.20.1510.10">
    <property type="entry name" value="Cation efflux protein transmembrane domain"/>
    <property type="match status" value="1"/>
</dbReference>
<evidence type="ECO:0000256" key="3">
    <source>
        <dbReference type="ARBA" id="ARBA00022448"/>
    </source>
</evidence>
<dbReference type="AlphaFoldDB" id="A0A0D2WJI6"/>
<dbReference type="OrthoDB" id="435980at2759"/>
<dbReference type="Proteomes" id="UP000008743">
    <property type="component" value="Unassembled WGS sequence"/>
</dbReference>
<comment type="subcellular location">
    <subcellularLocation>
        <location evidence="1">Membrane</location>
        <topology evidence="1">Multi-pass membrane protein</topology>
    </subcellularLocation>
</comment>
<dbReference type="InterPro" id="IPR058533">
    <property type="entry name" value="Cation_efflux_TM"/>
</dbReference>
<dbReference type="SUPFAM" id="SSF161111">
    <property type="entry name" value="Cation efflux protein transmembrane domain-like"/>
    <property type="match status" value="1"/>
</dbReference>
<dbReference type="FunFam" id="1.20.1510.10:FF:000006">
    <property type="entry name" value="Divalent cation efflux transporter"/>
    <property type="match status" value="1"/>
</dbReference>
<accession>A0A0D2WJI6</accession>
<dbReference type="NCBIfam" id="TIGR01297">
    <property type="entry name" value="CDF"/>
    <property type="match status" value="1"/>
</dbReference>
<feature type="compositionally biased region" description="Basic residues" evidence="7">
    <location>
        <begin position="581"/>
        <end position="590"/>
    </location>
</feature>
<dbReference type="InterPro" id="IPR050291">
    <property type="entry name" value="CDF_Transporter"/>
</dbReference>
<dbReference type="InParanoid" id="A0A0D2WJI6"/>
<evidence type="ECO:0000256" key="1">
    <source>
        <dbReference type="ARBA" id="ARBA00004141"/>
    </source>
</evidence>
<dbReference type="PhylomeDB" id="A0A0D2WJI6"/>
<evidence type="ECO:0000256" key="2">
    <source>
        <dbReference type="ARBA" id="ARBA00008114"/>
    </source>
</evidence>
<evidence type="ECO:0000256" key="7">
    <source>
        <dbReference type="SAM" id="MobiDB-lite"/>
    </source>
</evidence>
<dbReference type="GO" id="GO:0008324">
    <property type="term" value="F:monoatomic cation transmembrane transporter activity"/>
    <property type="evidence" value="ECO:0007669"/>
    <property type="project" value="InterPro"/>
</dbReference>
<keyword evidence="10" id="KW-1185">Reference proteome</keyword>
<dbReference type="STRING" id="595528.A0A0D2WJI6"/>
<dbReference type="Gene3D" id="3.30.70.1350">
    <property type="entry name" value="Cation efflux protein, cytoplasmic domain"/>
    <property type="match status" value="1"/>
</dbReference>
<dbReference type="InterPro" id="IPR002524">
    <property type="entry name" value="Cation_efflux"/>
</dbReference>
<dbReference type="InterPro" id="IPR036837">
    <property type="entry name" value="Cation_efflux_CTD_sf"/>
</dbReference>
<dbReference type="GO" id="GO:0016020">
    <property type="term" value="C:membrane"/>
    <property type="evidence" value="ECO:0007669"/>
    <property type="project" value="UniProtKB-SubCell"/>
</dbReference>
<dbReference type="Pfam" id="PF01545">
    <property type="entry name" value="Cation_efflux"/>
    <property type="match status" value="1"/>
</dbReference>
<keyword evidence="6" id="KW-0472">Membrane</keyword>
<feature type="region of interest" description="Disordered" evidence="7">
    <location>
        <begin position="569"/>
        <end position="656"/>
    </location>
</feature>
<keyword evidence="4" id="KW-0812">Transmembrane</keyword>
<reference evidence="10" key="1">
    <citation type="submission" date="2011-02" db="EMBL/GenBank/DDBJ databases">
        <title>The Genome Sequence of Capsaspora owczarzaki ATCC 30864.</title>
        <authorList>
            <person name="Russ C."/>
            <person name="Cuomo C."/>
            <person name="Burger G."/>
            <person name="Gray M.W."/>
            <person name="Holland P.W.H."/>
            <person name="King N."/>
            <person name="Lang F.B.F."/>
            <person name="Roger A.J."/>
            <person name="Ruiz-Trillo I."/>
            <person name="Young S.K."/>
            <person name="Zeng Q."/>
            <person name="Gargeya S."/>
            <person name="Alvarado L."/>
            <person name="Berlin A."/>
            <person name="Chapman S.B."/>
            <person name="Chen Z."/>
            <person name="Freedman E."/>
            <person name="Gellesch M."/>
            <person name="Goldberg J."/>
            <person name="Griggs A."/>
            <person name="Gujja S."/>
            <person name="Heilman E."/>
            <person name="Heiman D."/>
            <person name="Howarth C."/>
            <person name="Mehta T."/>
            <person name="Neiman D."/>
            <person name="Pearson M."/>
            <person name="Roberts A."/>
            <person name="Saif S."/>
            <person name="Shea T."/>
            <person name="Shenoy N."/>
            <person name="Sisk P."/>
            <person name="Stolte C."/>
            <person name="Sykes S."/>
            <person name="White J."/>
            <person name="Yandava C."/>
            <person name="Haas B."/>
            <person name="Nusbaum C."/>
            <person name="Birren B."/>
        </authorList>
    </citation>
    <scope>NUCLEOTIDE SEQUENCE</scope>
    <source>
        <strain evidence="10">ATCC 30864</strain>
    </source>
</reference>
<gene>
    <name evidence="9" type="ORF">CAOG_008523</name>
</gene>
<keyword evidence="3" id="KW-0813">Transport</keyword>
<feature type="domain" description="Cation efflux protein transmembrane" evidence="8">
    <location>
        <begin position="120"/>
        <end position="314"/>
    </location>
</feature>
<sequence length="656" mass="70017">MSWIQAKNLFTHALSPRERARRAIIQAFRGGITQLVATRRWPRATLAHIPSNEDSSQAHKAYFATQQQPLSSTMQTAATSIPHTTTTTTADLDADEQAHRAATEALHVQATQAAQRITVAGLALNVTLSTGKIVVGTLAHSAAMIADAAHSFTDLVSDFTTLAAVRYSRRPPSAAFPFGLGKLETVASLFVSGMLMVTGGGLIAHSLDIIANPAPPASALLTQLALGTAVVSIISKELIYRVTVRLGNTLSSPALIANAWHHRIDAYSSVVALVGIGGQALSVPILDPLAGMLVAAMIFRTGLSIGKDNMKELLDGSLSPEVLAHLSSAVDTAAGSVAGSASHLRGRHAGPFIVADVRLLLPAHTDLAAAQQRAHTFRNEVIERVPHLRELLMALSQHIRGADLSKLHAFVDCAGQSNHDQASRYILYSKLTDGRSEHAVDDGASWTLCMTDGFQVWTVDMTLADAQEHRDLFQVSFERYFQHIRTSMLTSQVKGTVSPGRDTIQLQLPPLGSTPREVGNAMTEPVVLQLNAVDEGRGQVHLADMLMGIAQRCNDAVRRADRADADLARARAGEGSGGGRHGGRYHRHTRPASEAFRDDDDDMLQAKSARDSAASASGMVAPPKRKPGFSLINPSVQRRTARGVKFGASGDDGADE</sequence>